<sequence length="163" mass="18935">MWKKPFLLFAALVYVCESAVKPWPEPAPKRFIGSYKYFPDAGYYKFYRFKLPWGEAWTVCNDDNAHLVVINDEKELEAMKALLIESQVKDWSHFGVHDLFVNTHYITVDNKQFHPSSYNKWGPKEPSNKGSENCVSIHPNGLLRDNPCSVAQPFICEYEVQLQ</sequence>
<feature type="signal peptide" evidence="2">
    <location>
        <begin position="1"/>
        <end position="18"/>
    </location>
</feature>
<gene>
    <name evidence="4" type="ORF">L9F63_017832</name>
</gene>
<dbReference type="PROSITE" id="PS00615">
    <property type="entry name" value="C_TYPE_LECTIN_1"/>
    <property type="match status" value="1"/>
</dbReference>
<evidence type="ECO:0000313" key="5">
    <source>
        <dbReference type="Proteomes" id="UP001233999"/>
    </source>
</evidence>
<dbReference type="EMBL" id="JASPKZ010005297">
    <property type="protein sequence ID" value="KAJ9588892.1"/>
    <property type="molecule type" value="Genomic_DNA"/>
</dbReference>
<evidence type="ECO:0000256" key="1">
    <source>
        <dbReference type="ARBA" id="ARBA00023157"/>
    </source>
</evidence>
<dbReference type="SUPFAM" id="SSF56436">
    <property type="entry name" value="C-type lectin-like"/>
    <property type="match status" value="1"/>
</dbReference>
<dbReference type="InterPro" id="IPR001304">
    <property type="entry name" value="C-type_lectin-like"/>
</dbReference>
<evidence type="ECO:0000259" key="3">
    <source>
        <dbReference type="PROSITE" id="PS50041"/>
    </source>
</evidence>
<dbReference type="AlphaFoldDB" id="A0AAD7ZY71"/>
<reference evidence="4" key="1">
    <citation type="journal article" date="2023" name="IScience">
        <title>Live-bearing cockroach genome reveals convergent evolutionary mechanisms linked to viviparity in insects and beyond.</title>
        <authorList>
            <person name="Fouks B."/>
            <person name="Harrison M.C."/>
            <person name="Mikhailova A.A."/>
            <person name="Marchal E."/>
            <person name="English S."/>
            <person name="Carruthers M."/>
            <person name="Jennings E.C."/>
            <person name="Chiamaka E.L."/>
            <person name="Frigard R.A."/>
            <person name="Pippel M."/>
            <person name="Attardo G.M."/>
            <person name="Benoit J.B."/>
            <person name="Bornberg-Bauer E."/>
            <person name="Tobe S.S."/>
        </authorList>
    </citation>
    <scope>NUCLEOTIDE SEQUENCE</scope>
    <source>
        <strain evidence="4">Stay&amp;Tobe</strain>
    </source>
</reference>
<dbReference type="SMART" id="SM00034">
    <property type="entry name" value="CLECT"/>
    <property type="match status" value="1"/>
</dbReference>
<comment type="caution">
    <text evidence="4">The sequence shown here is derived from an EMBL/GenBank/DDBJ whole genome shotgun (WGS) entry which is preliminary data.</text>
</comment>
<dbReference type="Gene3D" id="3.10.100.10">
    <property type="entry name" value="Mannose-Binding Protein A, subunit A"/>
    <property type="match status" value="1"/>
</dbReference>
<dbReference type="InterPro" id="IPR016187">
    <property type="entry name" value="CTDL_fold"/>
</dbReference>
<organism evidence="4 5">
    <name type="scientific">Diploptera punctata</name>
    <name type="common">Pacific beetle cockroach</name>
    <dbReference type="NCBI Taxonomy" id="6984"/>
    <lineage>
        <taxon>Eukaryota</taxon>
        <taxon>Metazoa</taxon>
        <taxon>Ecdysozoa</taxon>
        <taxon>Arthropoda</taxon>
        <taxon>Hexapoda</taxon>
        <taxon>Insecta</taxon>
        <taxon>Pterygota</taxon>
        <taxon>Neoptera</taxon>
        <taxon>Polyneoptera</taxon>
        <taxon>Dictyoptera</taxon>
        <taxon>Blattodea</taxon>
        <taxon>Blaberoidea</taxon>
        <taxon>Blaberidae</taxon>
        <taxon>Diplopterinae</taxon>
        <taxon>Diploptera</taxon>
    </lineage>
</organism>
<dbReference type="CDD" id="cd00037">
    <property type="entry name" value="CLECT"/>
    <property type="match status" value="1"/>
</dbReference>
<dbReference type="Pfam" id="PF00059">
    <property type="entry name" value="Lectin_C"/>
    <property type="match status" value="1"/>
</dbReference>
<dbReference type="PROSITE" id="PS50041">
    <property type="entry name" value="C_TYPE_LECTIN_2"/>
    <property type="match status" value="1"/>
</dbReference>
<evidence type="ECO:0000313" key="4">
    <source>
        <dbReference type="EMBL" id="KAJ9588892.1"/>
    </source>
</evidence>
<keyword evidence="5" id="KW-1185">Reference proteome</keyword>
<feature type="domain" description="C-type lectin" evidence="3">
    <location>
        <begin position="44"/>
        <end position="157"/>
    </location>
</feature>
<keyword evidence="2" id="KW-0732">Signal</keyword>
<dbReference type="InterPro" id="IPR050111">
    <property type="entry name" value="C-type_lectin/snaclec_domain"/>
</dbReference>
<dbReference type="InterPro" id="IPR016186">
    <property type="entry name" value="C-type_lectin-like/link_sf"/>
</dbReference>
<protein>
    <recommendedName>
        <fullName evidence="3">C-type lectin domain-containing protein</fullName>
    </recommendedName>
</protein>
<dbReference type="PANTHER" id="PTHR22803">
    <property type="entry name" value="MANNOSE, PHOSPHOLIPASE, LECTIN RECEPTOR RELATED"/>
    <property type="match status" value="1"/>
</dbReference>
<reference evidence="4" key="2">
    <citation type="submission" date="2023-05" db="EMBL/GenBank/DDBJ databases">
        <authorList>
            <person name="Fouks B."/>
        </authorList>
    </citation>
    <scope>NUCLEOTIDE SEQUENCE</scope>
    <source>
        <strain evidence="4">Stay&amp;Tobe</strain>
        <tissue evidence="4">Testes</tissue>
    </source>
</reference>
<name>A0AAD7ZY71_DIPPU</name>
<proteinExistence type="predicted"/>
<accession>A0AAD7ZY71</accession>
<feature type="non-terminal residue" evidence="4">
    <location>
        <position position="1"/>
    </location>
</feature>
<evidence type="ECO:0000256" key="2">
    <source>
        <dbReference type="SAM" id="SignalP"/>
    </source>
</evidence>
<dbReference type="InterPro" id="IPR018378">
    <property type="entry name" value="C-type_lectin_CS"/>
</dbReference>
<dbReference type="Proteomes" id="UP001233999">
    <property type="component" value="Unassembled WGS sequence"/>
</dbReference>
<keyword evidence="1" id="KW-1015">Disulfide bond</keyword>
<feature type="chain" id="PRO_5042120676" description="C-type lectin domain-containing protein" evidence="2">
    <location>
        <begin position="19"/>
        <end position="163"/>
    </location>
</feature>